<keyword evidence="3" id="KW-1185">Reference proteome</keyword>
<proteinExistence type="predicted"/>
<feature type="region of interest" description="Disordered" evidence="1">
    <location>
        <begin position="73"/>
        <end position="94"/>
    </location>
</feature>
<evidence type="ECO:0000256" key="1">
    <source>
        <dbReference type="SAM" id="MobiDB-lite"/>
    </source>
</evidence>
<evidence type="ECO:0000313" key="3">
    <source>
        <dbReference type="Proteomes" id="UP000823775"/>
    </source>
</evidence>
<feature type="non-terminal residue" evidence="2">
    <location>
        <position position="94"/>
    </location>
</feature>
<feature type="non-terminal residue" evidence="2">
    <location>
        <position position="1"/>
    </location>
</feature>
<organism evidence="2 3">
    <name type="scientific">Datura stramonium</name>
    <name type="common">Jimsonweed</name>
    <name type="synonym">Common thornapple</name>
    <dbReference type="NCBI Taxonomy" id="4076"/>
    <lineage>
        <taxon>Eukaryota</taxon>
        <taxon>Viridiplantae</taxon>
        <taxon>Streptophyta</taxon>
        <taxon>Embryophyta</taxon>
        <taxon>Tracheophyta</taxon>
        <taxon>Spermatophyta</taxon>
        <taxon>Magnoliopsida</taxon>
        <taxon>eudicotyledons</taxon>
        <taxon>Gunneridae</taxon>
        <taxon>Pentapetalae</taxon>
        <taxon>asterids</taxon>
        <taxon>lamiids</taxon>
        <taxon>Solanales</taxon>
        <taxon>Solanaceae</taxon>
        <taxon>Solanoideae</taxon>
        <taxon>Datureae</taxon>
        <taxon>Datura</taxon>
    </lineage>
</organism>
<protein>
    <submittedName>
        <fullName evidence="2">Uncharacterized protein</fullName>
    </submittedName>
</protein>
<evidence type="ECO:0000313" key="2">
    <source>
        <dbReference type="EMBL" id="MCD9638514.1"/>
    </source>
</evidence>
<reference evidence="2 3" key="1">
    <citation type="journal article" date="2021" name="BMC Genomics">
        <title>Datura genome reveals duplications of psychoactive alkaloid biosynthetic genes and high mutation rate following tissue culture.</title>
        <authorList>
            <person name="Rajewski A."/>
            <person name="Carter-House D."/>
            <person name="Stajich J."/>
            <person name="Litt A."/>
        </authorList>
    </citation>
    <scope>NUCLEOTIDE SEQUENCE [LARGE SCALE GENOMIC DNA]</scope>
    <source>
        <strain evidence="2">AR-01</strain>
    </source>
</reference>
<name>A0ABS8UWZ7_DATST</name>
<comment type="caution">
    <text evidence="2">The sequence shown here is derived from an EMBL/GenBank/DDBJ whole genome shotgun (WGS) entry which is preliminary data.</text>
</comment>
<sequence length="94" mass="11209">LLREQLFEAWERFRQYILRVDNHGFPNHILLEKFYIGLDALTQFVSNQVGSKRRNQCGDSFFITFNERESEEKLDDSHFGNQHSPPHKEAEVKK</sequence>
<accession>A0ABS8UWZ7</accession>
<dbReference type="EMBL" id="JACEIK010002716">
    <property type="protein sequence ID" value="MCD9638514.1"/>
    <property type="molecule type" value="Genomic_DNA"/>
</dbReference>
<gene>
    <name evidence="2" type="ORF">HAX54_022520</name>
</gene>
<dbReference type="Proteomes" id="UP000823775">
    <property type="component" value="Unassembled WGS sequence"/>
</dbReference>